<evidence type="ECO:0000256" key="1">
    <source>
        <dbReference type="ARBA" id="ARBA00022723"/>
    </source>
</evidence>
<dbReference type="OMA" id="HGFESYD"/>
<keyword evidence="1" id="KW-0479">Metal-binding</keyword>
<evidence type="ECO:0000259" key="5">
    <source>
        <dbReference type="PROSITE" id="PS50048"/>
    </source>
</evidence>
<dbReference type="Pfam" id="PF04082">
    <property type="entry name" value="Fungal_trans"/>
    <property type="match status" value="1"/>
</dbReference>
<evidence type="ECO:0000256" key="3">
    <source>
        <dbReference type="SAM" id="Coils"/>
    </source>
</evidence>
<feature type="region of interest" description="Disordered" evidence="4">
    <location>
        <begin position="1"/>
        <end position="40"/>
    </location>
</feature>
<reference evidence="7" key="4">
    <citation type="journal article" date="2015" name="G3 (Bethesda)">
        <title>Genome sequences of three phytopathogenic species of the Magnaporthaceae family of fungi.</title>
        <authorList>
            <person name="Okagaki L.H."/>
            <person name="Nunes C.C."/>
            <person name="Sailsbery J."/>
            <person name="Clay B."/>
            <person name="Brown D."/>
            <person name="John T."/>
            <person name="Oh Y."/>
            <person name="Young N."/>
            <person name="Fitzgerald M."/>
            <person name="Haas B.J."/>
            <person name="Zeng Q."/>
            <person name="Young S."/>
            <person name="Adiconis X."/>
            <person name="Fan L."/>
            <person name="Levin J.Z."/>
            <person name="Mitchell T.K."/>
            <person name="Okubara P.A."/>
            <person name="Farman M.L."/>
            <person name="Kohn L.M."/>
            <person name="Birren B."/>
            <person name="Ma L.-J."/>
            <person name="Dean R.A."/>
        </authorList>
    </citation>
    <scope>NUCLEOTIDE SEQUENCE</scope>
    <source>
        <strain evidence="7">ATCC 64411 / 73-15</strain>
    </source>
</reference>
<dbReference type="EnsemblFungi" id="MAPG_05072T0">
    <property type="protein sequence ID" value="MAPG_05072T0"/>
    <property type="gene ID" value="MAPG_05072"/>
</dbReference>
<evidence type="ECO:0000313" key="8">
    <source>
        <dbReference type="Proteomes" id="UP000011715"/>
    </source>
</evidence>
<evidence type="ECO:0000313" key="6">
    <source>
        <dbReference type="EMBL" id="KLU86053.1"/>
    </source>
</evidence>
<dbReference type="EMBL" id="ADBL01001196">
    <property type="status" value="NOT_ANNOTATED_CDS"/>
    <property type="molecule type" value="Genomic_DNA"/>
</dbReference>
<dbReference type="OrthoDB" id="426882at2759"/>
<dbReference type="Gene3D" id="4.10.240.10">
    <property type="entry name" value="Zn(2)-C6 fungal-type DNA-binding domain"/>
    <property type="match status" value="1"/>
</dbReference>
<dbReference type="EMBL" id="GL876969">
    <property type="protein sequence ID" value="KLU86053.1"/>
    <property type="molecule type" value="Genomic_DNA"/>
</dbReference>
<reference evidence="8" key="2">
    <citation type="submission" date="2010-05" db="EMBL/GenBank/DDBJ databases">
        <title>The genome sequence of Magnaporthe poae strain ATCC 64411.</title>
        <authorList>
            <person name="Ma L.-J."/>
            <person name="Dead R."/>
            <person name="Young S."/>
            <person name="Zeng Q."/>
            <person name="Koehrsen M."/>
            <person name="Alvarado L."/>
            <person name="Berlin A."/>
            <person name="Chapman S.B."/>
            <person name="Chen Z."/>
            <person name="Freedman E."/>
            <person name="Gellesch M."/>
            <person name="Goldberg J."/>
            <person name="Griggs A."/>
            <person name="Gujja S."/>
            <person name="Heilman E.R."/>
            <person name="Heiman D."/>
            <person name="Hepburn T."/>
            <person name="Howarth C."/>
            <person name="Jen D."/>
            <person name="Larson L."/>
            <person name="Mehta T."/>
            <person name="Neiman D."/>
            <person name="Pearson M."/>
            <person name="Roberts A."/>
            <person name="Saif S."/>
            <person name="Shea T."/>
            <person name="Shenoy N."/>
            <person name="Sisk P."/>
            <person name="Stolte C."/>
            <person name="Sykes S."/>
            <person name="Walk T."/>
            <person name="White J."/>
            <person name="Yandava C."/>
            <person name="Haas B."/>
            <person name="Nusbaum C."/>
            <person name="Birren B."/>
        </authorList>
    </citation>
    <scope>NUCLEOTIDE SEQUENCE [LARGE SCALE GENOMIC DNA]</scope>
    <source>
        <strain evidence="8">ATCC 64411 / 73-15</strain>
    </source>
</reference>
<keyword evidence="3" id="KW-0175">Coiled coil</keyword>
<keyword evidence="2" id="KW-0539">Nucleus</keyword>
<dbReference type="VEuPathDB" id="FungiDB:MAPG_05072"/>
<dbReference type="STRING" id="644358.A0A0C4DYF1"/>
<dbReference type="InterPro" id="IPR036864">
    <property type="entry name" value="Zn2-C6_fun-type_DNA-bd_sf"/>
</dbReference>
<dbReference type="GO" id="GO:0008270">
    <property type="term" value="F:zinc ion binding"/>
    <property type="evidence" value="ECO:0007669"/>
    <property type="project" value="InterPro"/>
</dbReference>
<reference evidence="6" key="3">
    <citation type="submission" date="2011-03" db="EMBL/GenBank/DDBJ databases">
        <title>Annotation of Magnaporthe poae ATCC 64411.</title>
        <authorList>
            <person name="Ma L.-J."/>
            <person name="Dead R."/>
            <person name="Young S.K."/>
            <person name="Zeng Q."/>
            <person name="Gargeya S."/>
            <person name="Fitzgerald M."/>
            <person name="Haas B."/>
            <person name="Abouelleil A."/>
            <person name="Alvarado L."/>
            <person name="Arachchi H.M."/>
            <person name="Berlin A."/>
            <person name="Brown A."/>
            <person name="Chapman S.B."/>
            <person name="Chen Z."/>
            <person name="Dunbar C."/>
            <person name="Freedman E."/>
            <person name="Gearin G."/>
            <person name="Gellesch M."/>
            <person name="Goldberg J."/>
            <person name="Griggs A."/>
            <person name="Gujja S."/>
            <person name="Heiman D."/>
            <person name="Howarth C."/>
            <person name="Larson L."/>
            <person name="Lui A."/>
            <person name="MacDonald P.J.P."/>
            <person name="Mehta T."/>
            <person name="Montmayeur A."/>
            <person name="Murphy C."/>
            <person name="Neiman D."/>
            <person name="Pearson M."/>
            <person name="Priest M."/>
            <person name="Roberts A."/>
            <person name="Saif S."/>
            <person name="Shea T."/>
            <person name="Shenoy N."/>
            <person name="Sisk P."/>
            <person name="Stolte C."/>
            <person name="Sykes S."/>
            <person name="Yandava C."/>
            <person name="Wortman J."/>
            <person name="Nusbaum C."/>
            <person name="Birren B."/>
        </authorList>
    </citation>
    <scope>NUCLEOTIDE SEQUENCE</scope>
    <source>
        <strain evidence="6">ATCC 64411</strain>
    </source>
</reference>
<accession>A0A0C4DYF1</accession>
<keyword evidence="8" id="KW-1185">Reference proteome</keyword>
<feature type="compositionally biased region" description="Polar residues" evidence="4">
    <location>
        <begin position="210"/>
        <end position="220"/>
    </location>
</feature>
<feature type="region of interest" description="Disordered" evidence="4">
    <location>
        <begin position="199"/>
        <end position="228"/>
    </location>
</feature>
<dbReference type="InterPro" id="IPR001138">
    <property type="entry name" value="Zn2Cys6_DnaBD"/>
</dbReference>
<evidence type="ECO:0000256" key="2">
    <source>
        <dbReference type="ARBA" id="ARBA00023242"/>
    </source>
</evidence>
<dbReference type="SUPFAM" id="SSF57701">
    <property type="entry name" value="Zn2/Cys6 DNA-binding domain"/>
    <property type="match status" value="1"/>
</dbReference>
<dbReference type="PROSITE" id="PS00463">
    <property type="entry name" value="ZN2_CY6_FUNGAL_1"/>
    <property type="match status" value="1"/>
</dbReference>
<feature type="compositionally biased region" description="Low complexity" evidence="4">
    <location>
        <begin position="16"/>
        <end position="32"/>
    </location>
</feature>
<organism evidence="7 8">
    <name type="scientific">Magnaporthiopsis poae (strain ATCC 64411 / 73-15)</name>
    <name type="common">Kentucky bluegrass fungus</name>
    <name type="synonym">Magnaporthe poae</name>
    <dbReference type="NCBI Taxonomy" id="644358"/>
    <lineage>
        <taxon>Eukaryota</taxon>
        <taxon>Fungi</taxon>
        <taxon>Dikarya</taxon>
        <taxon>Ascomycota</taxon>
        <taxon>Pezizomycotina</taxon>
        <taxon>Sordariomycetes</taxon>
        <taxon>Sordariomycetidae</taxon>
        <taxon>Magnaporthales</taxon>
        <taxon>Magnaporthaceae</taxon>
        <taxon>Magnaporthiopsis</taxon>
    </lineage>
</organism>
<dbReference type="CDD" id="cd00067">
    <property type="entry name" value="GAL4"/>
    <property type="match status" value="1"/>
</dbReference>
<dbReference type="CDD" id="cd12148">
    <property type="entry name" value="fungal_TF_MHR"/>
    <property type="match status" value="1"/>
</dbReference>
<gene>
    <name evidence="6" type="ORF">MAPG_05072</name>
</gene>
<dbReference type="PROSITE" id="PS50048">
    <property type="entry name" value="ZN2_CY6_FUNGAL_2"/>
    <property type="match status" value="1"/>
</dbReference>
<dbReference type="GO" id="GO:0006351">
    <property type="term" value="P:DNA-templated transcription"/>
    <property type="evidence" value="ECO:0007669"/>
    <property type="project" value="InterPro"/>
</dbReference>
<feature type="coiled-coil region" evidence="3">
    <location>
        <begin position="78"/>
        <end position="119"/>
    </location>
</feature>
<protein>
    <recommendedName>
        <fullName evidence="5">Zn(2)-C6 fungal-type domain-containing protein</fullName>
    </recommendedName>
</protein>
<feature type="domain" description="Zn(2)-C6 fungal-type" evidence="5">
    <location>
        <begin position="43"/>
        <end position="73"/>
    </location>
</feature>
<dbReference type="GO" id="GO:0000981">
    <property type="term" value="F:DNA-binding transcription factor activity, RNA polymerase II-specific"/>
    <property type="evidence" value="ECO:0007669"/>
    <property type="project" value="InterPro"/>
</dbReference>
<dbReference type="InterPro" id="IPR053187">
    <property type="entry name" value="Notoamide_regulator"/>
</dbReference>
<dbReference type="GO" id="GO:0003677">
    <property type="term" value="F:DNA binding"/>
    <property type="evidence" value="ECO:0007669"/>
    <property type="project" value="InterPro"/>
</dbReference>
<dbReference type="PANTHER" id="PTHR47256">
    <property type="entry name" value="ZN(II)2CYS6 TRANSCRIPTION FACTOR (EUROFUNG)-RELATED"/>
    <property type="match status" value="1"/>
</dbReference>
<dbReference type="Pfam" id="PF00172">
    <property type="entry name" value="Zn_clus"/>
    <property type="match status" value="1"/>
</dbReference>
<evidence type="ECO:0000313" key="7">
    <source>
        <dbReference type="EnsemblFungi" id="MAPG_05072T0"/>
    </source>
</evidence>
<reference evidence="7" key="5">
    <citation type="submission" date="2015-06" db="UniProtKB">
        <authorList>
            <consortium name="EnsemblFungi"/>
        </authorList>
    </citation>
    <scope>IDENTIFICATION</scope>
    <source>
        <strain evidence="7">ATCC 64411</strain>
    </source>
</reference>
<evidence type="ECO:0000256" key="4">
    <source>
        <dbReference type="SAM" id="MobiDB-lite"/>
    </source>
</evidence>
<name>A0A0C4DYF1_MAGP6</name>
<dbReference type="InterPro" id="IPR007219">
    <property type="entry name" value="XnlR_reg_dom"/>
</dbReference>
<dbReference type="AlphaFoldDB" id="A0A0C4DYF1"/>
<dbReference type="SMART" id="SM00066">
    <property type="entry name" value="GAL4"/>
    <property type="match status" value="1"/>
</dbReference>
<proteinExistence type="predicted"/>
<dbReference type="PANTHER" id="PTHR47256:SF1">
    <property type="entry name" value="ZN(II)2CYS6 TRANSCRIPTION FACTOR (EUROFUNG)"/>
    <property type="match status" value="1"/>
</dbReference>
<reference evidence="6" key="1">
    <citation type="submission" date="2010-05" db="EMBL/GenBank/DDBJ databases">
        <title>The Genome Sequence of Magnaporthe poae strain ATCC 64411.</title>
        <authorList>
            <consortium name="The Broad Institute Genome Sequencing Platform"/>
            <consortium name="Broad Institute Genome Sequencing Center for Infectious Disease"/>
            <person name="Ma L.-J."/>
            <person name="Dead R."/>
            <person name="Young S."/>
            <person name="Zeng Q."/>
            <person name="Koehrsen M."/>
            <person name="Alvarado L."/>
            <person name="Berlin A."/>
            <person name="Chapman S.B."/>
            <person name="Chen Z."/>
            <person name="Freedman E."/>
            <person name="Gellesch M."/>
            <person name="Goldberg J."/>
            <person name="Griggs A."/>
            <person name="Gujja S."/>
            <person name="Heilman E.R."/>
            <person name="Heiman D."/>
            <person name="Hepburn T."/>
            <person name="Howarth C."/>
            <person name="Jen D."/>
            <person name="Larson L."/>
            <person name="Mehta T."/>
            <person name="Neiman D."/>
            <person name="Pearson M."/>
            <person name="Roberts A."/>
            <person name="Saif S."/>
            <person name="Shea T."/>
            <person name="Shenoy N."/>
            <person name="Sisk P."/>
            <person name="Stolte C."/>
            <person name="Sykes S."/>
            <person name="Walk T."/>
            <person name="White J."/>
            <person name="Yandava C."/>
            <person name="Haas B."/>
            <person name="Nusbaum C."/>
            <person name="Birren B."/>
        </authorList>
    </citation>
    <scope>NUCLEOTIDE SEQUENCE</scope>
    <source>
        <strain evidence="6">ATCC 64411</strain>
    </source>
</reference>
<sequence>MSPLRQLLPAAPLGNDGDSSSSTTPSSSGSSRKPPRKNRADIACTPCRKRRSKCNGARPICLRCAQSGLECEYEVPQAEAMKRKLDELEEANRQLAQSQERLRQQASAYEELVEILRTRPEHEVGPIVSRIRSGEQAVSVVRLVKDGDLLLQLRLDPAATPFCFQFPLVSTMPSFLLNVKTNTYIDSILYRHTLGKEGQRIGDSQDTESESATPESSQGRPSAAAPTDDNLKFYQVPFHTGKLAEPRLGLIKASRWTSVTSSDTLVRDLLEIYFLHEYTSCCVLHMDHFLDDMVSGRERYCSPLLVNAILTIACHGHKGLDQRSHFWEPKSLSYQFMAEFKRLWEQESGEHQITTVQAGTIICVCHNIDGLDKVGTSYLARAVAIGREMGIFTPATYASLSPKRKAVYAVTAQGMYAWESVQSFCFFRSPFITTRPPPFPPLDEVHYSNYAGELWIQFPGAQQPVPCHHGLTFRAIVGFRQIMCDIAVRVYGQDSGPRSLSLVEAMGYRKRLLYWYDHLPPPLWADRVVTPADLKVHMHYHNLMALLFEPSVTTPLDGLDGNTAGDEASPAAIVSHSKACYETLFRLFYLRHGFNDWDSTLIHYSAMAAFLAISHFKALMSPAPTTKQSQSATLQGVDRRSRDEALSSLMLCAQGLREHARYSLLSEVIFRSIRHSLAPSDLAMLHDHGVDLEPRESEQTLATHVRSLYPVGVISVADNPQAKRMDAIVQSYKRLEVSPQEDCPSPASSSTETL</sequence>
<dbReference type="Proteomes" id="UP000011715">
    <property type="component" value="Unassembled WGS sequence"/>
</dbReference>
<dbReference type="eggNOG" id="ENOG502SP7J">
    <property type="taxonomic scope" value="Eukaryota"/>
</dbReference>